<keyword evidence="11" id="KW-1185">Reference proteome</keyword>
<evidence type="ECO:0000256" key="2">
    <source>
        <dbReference type="ARBA" id="ARBA00006285"/>
    </source>
</evidence>
<dbReference type="PRINTS" id="PR00738">
    <property type="entry name" value="GLHYDRLASE20"/>
</dbReference>
<dbReference type="CDD" id="cd06563">
    <property type="entry name" value="GH20_chitobiase-like"/>
    <property type="match status" value="1"/>
</dbReference>
<keyword evidence="5" id="KW-0326">Glycosidase</keyword>
<dbReference type="Gene3D" id="3.20.20.80">
    <property type="entry name" value="Glycosidases"/>
    <property type="match status" value="1"/>
</dbReference>
<name>A0A1I5UBW7_9BACT</name>
<comment type="similarity">
    <text evidence="2">Belongs to the glycosyl hydrolase 20 family.</text>
</comment>
<comment type="catalytic activity">
    <reaction evidence="1">
        <text>Hydrolysis of terminal non-reducing N-acetyl-D-hexosamine residues in N-acetyl-beta-D-hexosaminides.</text>
        <dbReference type="EC" id="3.2.1.52"/>
    </reaction>
</comment>
<dbReference type="InterPro" id="IPR015883">
    <property type="entry name" value="Glyco_hydro_20_cat"/>
</dbReference>
<reference evidence="10 11" key="1">
    <citation type="submission" date="2016-10" db="EMBL/GenBank/DDBJ databases">
        <authorList>
            <person name="de Groot N.N."/>
        </authorList>
    </citation>
    <scope>NUCLEOTIDE SEQUENCE [LARGE SCALE GENOMIC DNA]</scope>
    <source>
        <strain evidence="10 11">DSM 28286</strain>
    </source>
</reference>
<dbReference type="InterPro" id="IPR059177">
    <property type="entry name" value="GH29D-like_dom"/>
</dbReference>
<gene>
    <name evidence="10" type="ORF">SAMN05444277_103194</name>
</gene>
<feature type="domain" description="Glycoside hydrolase family 20 catalytic" evidence="7">
    <location>
        <begin position="154"/>
        <end position="505"/>
    </location>
</feature>
<dbReference type="PANTHER" id="PTHR22600:SF57">
    <property type="entry name" value="BETA-N-ACETYLHEXOSAMINIDASE"/>
    <property type="match status" value="1"/>
</dbReference>
<dbReference type="EMBL" id="FOXQ01000003">
    <property type="protein sequence ID" value="SFP92771.1"/>
    <property type="molecule type" value="Genomic_DNA"/>
</dbReference>
<feature type="domain" description="GH29D-like beta-sandwich" evidence="9">
    <location>
        <begin position="550"/>
        <end position="606"/>
    </location>
</feature>
<dbReference type="GO" id="GO:0004563">
    <property type="term" value="F:beta-N-acetylhexosaminidase activity"/>
    <property type="evidence" value="ECO:0007669"/>
    <property type="project" value="UniProtKB-EC"/>
</dbReference>
<evidence type="ECO:0000313" key="10">
    <source>
        <dbReference type="EMBL" id="SFP92771.1"/>
    </source>
</evidence>
<evidence type="ECO:0000256" key="1">
    <source>
        <dbReference type="ARBA" id="ARBA00001231"/>
    </source>
</evidence>
<evidence type="ECO:0000256" key="4">
    <source>
        <dbReference type="ARBA" id="ARBA00022801"/>
    </source>
</evidence>
<feature type="active site" description="Proton donor" evidence="6">
    <location>
        <position position="336"/>
    </location>
</feature>
<dbReference type="PANTHER" id="PTHR22600">
    <property type="entry name" value="BETA-HEXOSAMINIDASE"/>
    <property type="match status" value="1"/>
</dbReference>
<dbReference type="RefSeq" id="WP_090656813.1">
    <property type="nucleotide sequence ID" value="NZ_FOXQ01000003.1"/>
</dbReference>
<dbReference type="SUPFAM" id="SSF55545">
    <property type="entry name" value="beta-N-acetylhexosaminidase-like domain"/>
    <property type="match status" value="1"/>
</dbReference>
<proteinExistence type="inferred from homology"/>
<dbReference type="EC" id="3.2.1.52" evidence="3"/>
<dbReference type="GO" id="GO:0005975">
    <property type="term" value="P:carbohydrate metabolic process"/>
    <property type="evidence" value="ECO:0007669"/>
    <property type="project" value="InterPro"/>
</dbReference>
<organism evidence="10 11">
    <name type="scientific">Parafilimonas terrae</name>
    <dbReference type="NCBI Taxonomy" id="1465490"/>
    <lineage>
        <taxon>Bacteria</taxon>
        <taxon>Pseudomonadati</taxon>
        <taxon>Bacteroidota</taxon>
        <taxon>Chitinophagia</taxon>
        <taxon>Chitinophagales</taxon>
        <taxon>Chitinophagaceae</taxon>
        <taxon>Parafilimonas</taxon>
    </lineage>
</organism>
<evidence type="ECO:0000256" key="3">
    <source>
        <dbReference type="ARBA" id="ARBA00012663"/>
    </source>
</evidence>
<dbReference type="Pfam" id="PF13290">
    <property type="entry name" value="CHB_HEX_C_1"/>
    <property type="match status" value="1"/>
</dbReference>
<dbReference type="SUPFAM" id="SSF51445">
    <property type="entry name" value="(Trans)glycosidases"/>
    <property type="match status" value="1"/>
</dbReference>
<evidence type="ECO:0000256" key="5">
    <source>
        <dbReference type="ARBA" id="ARBA00023295"/>
    </source>
</evidence>
<dbReference type="AlphaFoldDB" id="A0A1I5UBW7"/>
<dbReference type="InterPro" id="IPR029018">
    <property type="entry name" value="Hex-like_dom2"/>
</dbReference>
<feature type="domain" description="Beta-hexosaminidase bacterial type N-terminal" evidence="8">
    <location>
        <begin position="22"/>
        <end position="150"/>
    </location>
</feature>
<sequence length="759" mass="86535">MRYIIVFLCFQLCFFYVDAQRISIIPQPASIEERSGNFNVSSATKIIDNTGDSLVAETIQLFIKELQSLINVRLHVGNNVQANNIRIYINPNKISNVEAYQLEVNKDSIVITAASAAGVLYAFESLKQLLPVDIKASVKQYSIPCCLIKDSPQYAYRGMHLDVSRHFFSPDFIKKYLDILAAFKINVFHWHLTDSHGWRLEIKQYPKLTSVGAWRADRTGIPMTIAKPTQPGERATYGGFYTQEEVKDIIAYAAKRNITIIPEIEMPGHCTAALVAYPQFSDLNNPVPLLMPCGYEGDLKHNFCGGYDSTYVFLQNILKEVMALFPSKYIHIGGDEVRPEPWINCPRCQQKMREKGFLSAKQLQAYFTSRIDSFITANGKLMMGWDEIVGADIEQTSVSMSWHGDSKAMEAAEKGNVTVMAPYWYTYFDFYQSDPQLEPNITYARLQLDTVYNFNPMPAFFTNAQQHFILGGQACLWTENVTTPQHAEYMLLPRLLALAEALWTPQINKDYKRFIMKTELQFERFDKQGINYARSMYNVNIRPQFDSSAKAVNVSLASQTYQYPVYYTTDGTMPTTVSSLYLKPFSINKNSIIKVATYKEGRLVSKINTDTIVVHKAFAAAINMLRANDAFSRLTDGILGTVEPYDQRWVMITDSIATIIIDIKQQQALHDFSMRFMEEPVGYMYLPKSISVSVSADGKHYQSSFAINNTEKPQELRHIKTFSKKLHQEARFIKVEIHNASYNKIAEQNIMMADEIIIK</sequence>
<dbReference type="Gene3D" id="3.30.379.10">
    <property type="entry name" value="Chitobiase/beta-hexosaminidase domain 2-like"/>
    <property type="match status" value="1"/>
</dbReference>
<dbReference type="InterPro" id="IPR015882">
    <property type="entry name" value="HEX_bac_N"/>
</dbReference>
<dbReference type="GO" id="GO:0016020">
    <property type="term" value="C:membrane"/>
    <property type="evidence" value="ECO:0007669"/>
    <property type="project" value="TreeGrafter"/>
</dbReference>
<protein>
    <recommendedName>
        <fullName evidence="3">beta-N-acetylhexosaminidase</fullName>
        <ecNumber evidence="3">3.2.1.52</ecNumber>
    </recommendedName>
</protein>
<evidence type="ECO:0000259" key="7">
    <source>
        <dbReference type="Pfam" id="PF00728"/>
    </source>
</evidence>
<keyword evidence="4" id="KW-0378">Hydrolase</keyword>
<evidence type="ECO:0000259" key="8">
    <source>
        <dbReference type="Pfam" id="PF02838"/>
    </source>
</evidence>
<dbReference type="OrthoDB" id="726159at2"/>
<evidence type="ECO:0000256" key="6">
    <source>
        <dbReference type="PIRSR" id="PIRSR625705-1"/>
    </source>
</evidence>
<dbReference type="InterPro" id="IPR025705">
    <property type="entry name" value="Beta_hexosaminidase_sua/sub"/>
</dbReference>
<dbReference type="Gene3D" id="2.60.120.260">
    <property type="entry name" value="Galactose-binding domain-like"/>
    <property type="match status" value="1"/>
</dbReference>
<dbReference type="Proteomes" id="UP000199031">
    <property type="component" value="Unassembled WGS sequence"/>
</dbReference>
<evidence type="ECO:0000259" key="9">
    <source>
        <dbReference type="Pfam" id="PF13290"/>
    </source>
</evidence>
<accession>A0A1I5UBW7</accession>
<dbReference type="InterPro" id="IPR017853">
    <property type="entry name" value="GH"/>
</dbReference>
<dbReference type="Pfam" id="PF02838">
    <property type="entry name" value="Glyco_hydro_20b"/>
    <property type="match status" value="1"/>
</dbReference>
<dbReference type="STRING" id="1465490.SAMN05444277_103194"/>
<evidence type="ECO:0000313" key="11">
    <source>
        <dbReference type="Proteomes" id="UP000199031"/>
    </source>
</evidence>
<dbReference type="Pfam" id="PF00728">
    <property type="entry name" value="Glyco_hydro_20"/>
    <property type="match status" value="1"/>
</dbReference>
<dbReference type="GO" id="GO:0030203">
    <property type="term" value="P:glycosaminoglycan metabolic process"/>
    <property type="evidence" value="ECO:0007669"/>
    <property type="project" value="TreeGrafter"/>
</dbReference>